<evidence type="ECO:0000259" key="4">
    <source>
        <dbReference type="PROSITE" id="PS51186"/>
    </source>
</evidence>
<sequence>MTTTSKQLDRLIVNDRIHLSEILSSDVPAFVKHLNQDKDIYERTFRVPYPYKEEDANWFVNLQQERSVNGHPQTLAIRLTDTLELIGCVGFTDVWQNSAELGYWLAKPHWGQGIMTKVVQAMCQHYATKTDCRWQSIIAKVFDTNAASARVLEKNGFVFKELLPRHLKKDDKWRDAKVYKLEL</sequence>
<dbReference type="Pfam" id="PF13302">
    <property type="entry name" value="Acetyltransf_3"/>
    <property type="match status" value="1"/>
</dbReference>
<dbReference type="InterPro" id="IPR000182">
    <property type="entry name" value="GNAT_dom"/>
</dbReference>
<dbReference type="GO" id="GO:0016747">
    <property type="term" value="F:acyltransferase activity, transferring groups other than amino-acyl groups"/>
    <property type="evidence" value="ECO:0007669"/>
    <property type="project" value="InterPro"/>
</dbReference>
<evidence type="ECO:0000256" key="1">
    <source>
        <dbReference type="ARBA" id="ARBA00022679"/>
    </source>
</evidence>
<protein>
    <submittedName>
        <fullName evidence="5">Acetyltransferase, (GNAT) family</fullName>
    </submittedName>
</protein>
<dbReference type="EMBL" id="CAICTM010000071">
    <property type="protein sequence ID" value="CAB9499968.1"/>
    <property type="molecule type" value="Genomic_DNA"/>
</dbReference>
<keyword evidence="2" id="KW-0012">Acyltransferase</keyword>
<evidence type="ECO:0000313" key="5">
    <source>
        <dbReference type="EMBL" id="CAB9499968.1"/>
    </source>
</evidence>
<dbReference type="SUPFAM" id="SSF55729">
    <property type="entry name" value="Acyl-CoA N-acyltransferases (Nat)"/>
    <property type="match status" value="1"/>
</dbReference>
<organism evidence="5 6">
    <name type="scientific">Seminavis robusta</name>
    <dbReference type="NCBI Taxonomy" id="568900"/>
    <lineage>
        <taxon>Eukaryota</taxon>
        <taxon>Sar</taxon>
        <taxon>Stramenopiles</taxon>
        <taxon>Ochrophyta</taxon>
        <taxon>Bacillariophyta</taxon>
        <taxon>Bacillariophyceae</taxon>
        <taxon>Bacillariophycidae</taxon>
        <taxon>Naviculales</taxon>
        <taxon>Naviculaceae</taxon>
        <taxon>Seminavis</taxon>
    </lineage>
</organism>
<dbReference type="Gene3D" id="3.40.630.30">
    <property type="match status" value="1"/>
</dbReference>
<feature type="domain" description="N-acetyltransferase" evidence="4">
    <location>
        <begin position="17"/>
        <end position="183"/>
    </location>
</feature>
<evidence type="ECO:0000313" key="6">
    <source>
        <dbReference type="Proteomes" id="UP001153069"/>
    </source>
</evidence>
<dbReference type="PANTHER" id="PTHR43792">
    <property type="entry name" value="GNAT FAMILY, PUTATIVE (AFU_ORTHOLOGUE AFUA_3G00765)-RELATED-RELATED"/>
    <property type="match status" value="1"/>
</dbReference>
<dbReference type="PANTHER" id="PTHR43792:SF8">
    <property type="entry name" value="[RIBOSOMAL PROTEIN US5]-ALANINE N-ACETYLTRANSFERASE"/>
    <property type="match status" value="1"/>
</dbReference>
<proteinExistence type="inferred from homology"/>
<dbReference type="PROSITE" id="PS51186">
    <property type="entry name" value="GNAT"/>
    <property type="match status" value="1"/>
</dbReference>
<gene>
    <name evidence="5" type="ORF">SEMRO_72_G040110.1</name>
</gene>
<accession>A0A9N8DBI0</accession>
<name>A0A9N8DBI0_9STRA</name>
<comment type="caution">
    <text evidence="5">The sequence shown here is derived from an EMBL/GenBank/DDBJ whole genome shotgun (WGS) entry which is preliminary data.</text>
</comment>
<dbReference type="OrthoDB" id="630895at2759"/>
<dbReference type="Proteomes" id="UP001153069">
    <property type="component" value="Unassembled WGS sequence"/>
</dbReference>
<dbReference type="AlphaFoldDB" id="A0A9N8DBI0"/>
<evidence type="ECO:0000256" key="3">
    <source>
        <dbReference type="ARBA" id="ARBA00038502"/>
    </source>
</evidence>
<dbReference type="InterPro" id="IPR016181">
    <property type="entry name" value="Acyl_CoA_acyltransferase"/>
</dbReference>
<comment type="similarity">
    <text evidence="3">Belongs to the acetyltransferase family. RimJ subfamily.</text>
</comment>
<reference evidence="5" key="1">
    <citation type="submission" date="2020-06" db="EMBL/GenBank/DDBJ databases">
        <authorList>
            <consortium name="Plant Systems Biology data submission"/>
        </authorList>
    </citation>
    <scope>NUCLEOTIDE SEQUENCE</scope>
    <source>
        <strain evidence="5">D6</strain>
    </source>
</reference>
<dbReference type="InterPro" id="IPR051531">
    <property type="entry name" value="N-acetyltransferase"/>
</dbReference>
<keyword evidence="6" id="KW-1185">Reference proteome</keyword>
<evidence type="ECO:0000256" key="2">
    <source>
        <dbReference type="ARBA" id="ARBA00023315"/>
    </source>
</evidence>
<keyword evidence="1" id="KW-0808">Transferase</keyword>